<dbReference type="STRING" id="927083.DB32_000519"/>
<gene>
    <name evidence="2" type="ORF">DB32_000519</name>
</gene>
<evidence type="ECO:0000259" key="1">
    <source>
        <dbReference type="Pfam" id="PF07238"/>
    </source>
</evidence>
<dbReference type="Proteomes" id="UP000034883">
    <property type="component" value="Chromosome"/>
</dbReference>
<protein>
    <recommendedName>
        <fullName evidence="1">PilZ domain-containing protein</fullName>
    </recommendedName>
</protein>
<accession>A0A0F6YG79</accession>
<dbReference type="RefSeq" id="WP_157068632.1">
    <property type="nucleotide sequence ID" value="NZ_CP011125.1"/>
</dbReference>
<dbReference type="EMBL" id="CP011125">
    <property type="protein sequence ID" value="AKF03370.1"/>
    <property type="molecule type" value="Genomic_DNA"/>
</dbReference>
<dbReference type="AlphaFoldDB" id="A0A0F6YG79"/>
<name>A0A0F6YG79_9BACT</name>
<sequence length="211" mass="22489">MIPFAIGDRVFVMPDLSADLAWVGTVRDVDGSRATIEIPPVPTPLAVGTTTQLAMRRDGGIVLVAAEVIASTVRSIHVRVLTQDGALGRAPRAVSRKHLRTELRSACEVEVEGARVDAAWVADLGAGGAQLVLPGAVSIAAGARGTCVMALPGEPRWTIAFRVVRVTSEDGDTRAGVVFEGLDAEIEARIDAFVHFVRRTRLTRRPPEPLK</sequence>
<reference evidence="2 3" key="1">
    <citation type="submission" date="2015-03" db="EMBL/GenBank/DDBJ databases">
        <title>Genome assembly of Sandaracinus amylolyticus DSM 53668.</title>
        <authorList>
            <person name="Sharma G."/>
            <person name="Subramanian S."/>
        </authorList>
    </citation>
    <scope>NUCLEOTIDE SEQUENCE [LARGE SCALE GENOMIC DNA]</scope>
    <source>
        <strain evidence="2 3">DSM 53668</strain>
    </source>
</reference>
<proteinExistence type="predicted"/>
<dbReference type="Gene3D" id="2.40.10.220">
    <property type="entry name" value="predicted glycosyltransferase like domains"/>
    <property type="match status" value="1"/>
</dbReference>
<keyword evidence="3" id="KW-1185">Reference proteome</keyword>
<organism evidence="2 3">
    <name type="scientific">Sandaracinus amylolyticus</name>
    <dbReference type="NCBI Taxonomy" id="927083"/>
    <lineage>
        <taxon>Bacteria</taxon>
        <taxon>Pseudomonadati</taxon>
        <taxon>Myxococcota</taxon>
        <taxon>Polyangia</taxon>
        <taxon>Polyangiales</taxon>
        <taxon>Sandaracinaceae</taxon>
        <taxon>Sandaracinus</taxon>
    </lineage>
</organism>
<dbReference type="GO" id="GO:0035438">
    <property type="term" value="F:cyclic-di-GMP binding"/>
    <property type="evidence" value="ECO:0007669"/>
    <property type="project" value="InterPro"/>
</dbReference>
<feature type="domain" description="PilZ" evidence="1">
    <location>
        <begin position="96"/>
        <end position="194"/>
    </location>
</feature>
<evidence type="ECO:0000313" key="3">
    <source>
        <dbReference type="Proteomes" id="UP000034883"/>
    </source>
</evidence>
<dbReference type="Pfam" id="PF07238">
    <property type="entry name" value="PilZ"/>
    <property type="match status" value="1"/>
</dbReference>
<evidence type="ECO:0000313" key="2">
    <source>
        <dbReference type="EMBL" id="AKF03370.1"/>
    </source>
</evidence>
<dbReference type="SUPFAM" id="SSF141371">
    <property type="entry name" value="PilZ domain-like"/>
    <property type="match status" value="1"/>
</dbReference>
<dbReference type="InterPro" id="IPR009875">
    <property type="entry name" value="PilZ_domain"/>
</dbReference>
<dbReference type="KEGG" id="samy:DB32_000519"/>